<dbReference type="Proteomes" id="UP001279681">
    <property type="component" value="Unassembled WGS sequence"/>
</dbReference>
<gene>
    <name evidence="1" type="ORF">RFV38_01525</name>
</gene>
<name>A0ABU4W9L3_9FUSO</name>
<dbReference type="EMBL" id="JAVIKH010000001">
    <property type="protein sequence ID" value="MDX8335183.1"/>
    <property type="molecule type" value="Genomic_DNA"/>
</dbReference>
<dbReference type="SUPFAM" id="SSF103263">
    <property type="entry name" value="Chorismate synthase, AroC"/>
    <property type="match status" value="1"/>
</dbReference>
<proteinExistence type="predicted"/>
<protein>
    <submittedName>
        <fullName evidence="1">Uncharacterized protein</fullName>
    </submittedName>
</protein>
<reference evidence="2" key="1">
    <citation type="submission" date="2023-07" db="EMBL/GenBank/DDBJ databases">
        <authorList>
            <person name="Colorado M.A."/>
            <person name="Villamil L.M."/>
            <person name="Melo J.F."/>
            <person name="Rodriguez J.A."/>
            <person name="Ruiz R.Y."/>
        </authorList>
    </citation>
    <scope>NUCLEOTIDE SEQUENCE [LARGE SCALE GENOMIC DNA]</scope>
    <source>
        <strain evidence="2">C33</strain>
    </source>
</reference>
<accession>A0ABU4W9L3</accession>
<organism evidence="1 2">
    <name type="scientific">Candidatus Cetobacterium colombiensis</name>
    <dbReference type="NCBI Taxonomy" id="3073100"/>
    <lineage>
        <taxon>Bacteria</taxon>
        <taxon>Fusobacteriati</taxon>
        <taxon>Fusobacteriota</taxon>
        <taxon>Fusobacteriia</taxon>
        <taxon>Fusobacteriales</taxon>
        <taxon>Fusobacteriaceae</taxon>
        <taxon>Cetobacterium</taxon>
    </lineage>
</organism>
<dbReference type="RefSeq" id="WP_320312592.1">
    <property type="nucleotide sequence ID" value="NZ_JAVIKH010000001.1"/>
</dbReference>
<keyword evidence="2" id="KW-1185">Reference proteome</keyword>
<sequence length="226" mass="24747">MIFGEKIKIKFENIEDGTKLTIYNFPKSISVTALDFGKDLAKRTMEGYSPNPLEEIDIISGIENESTTGEDIIFLYKHGDAASSMILAGVLCKKLLSQAPKAIPLEIGGIYHGEKNEAYIRVAIQKMIITHDSLGSSLEINLPIDTNMNNFKSIFSNIAFSLIPETQAIQFGSGCSVTKKAHSNLTSMPKRVEISLAPNIETKIPALALVYDIIFESIAAFSLLNS</sequence>
<evidence type="ECO:0000313" key="1">
    <source>
        <dbReference type="EMBL" id="MDX8335183.1"/>
    </source>
</evidence>
<evidence type="ECO:0000313" key="2">
    <source>
        <dbReference type="Proteomes" id="UP001279681"/>
    </source>
</evidence>
<dbReference type="InterPro" id="IPR035904">
    <property type="entry name" value="Chorismate_synth_AroC_sf"/>
</dbReference>
<comment type="caution">
    <text evidence="1">The sequence shown here is derived from an EMBL/GenBank/DDBJ whole genome shotgun (WGS) entry which is preliminary data.</text>
</comment>